<feature type="domain" description="Endonuclease GajA/Old nuclease/RecF-like AAA" evidence="1">
    <location>
        <begin position="1"/>
        <end position="220"/>
    </location>
</feature>
<evidence type="ECO:0000313" key="2">
    <source>
        <dbReference type="EMBL" id="HIT59439.1"/>
    </source>
</evidence>
<organism evidence="2 3">
    <name type="scientific">Candidatus Faeciplasma pullistercoris</name>
    <dbReference type="NCBI Taxonomy" id="2840800"/>
    <lineage>
        <taxon>Bacteria</taxon>
        <taxon>Bacillati</taxon>
        <taxon>Bacillota</taxon>
        <taxon>Clostridia</taxon>
        <taxon>Eubacteriales</taxon>
        <taxon>Oscillospiraceae</taxon>
        <taxon>Oscillospiraceae incertae sedis</taxon>
        <taxon>Candidatus Faeciplasma</taxon>
    </lineage>
</organism>
<dbReference type="InterPro" id="IPR041685">
    <property type="entry name" value="AAA_GajA/Old/RecF-like"/>
</dbReference>
<dbReference type="Proteomes" id="UP000824136">
    <property type="component" value="Unassembled WGS sequence"/>
</dbReference>
<dbReference type="EMBL" id="DVLL01000021">
    <property type="protein sequence ID" value="HIT59439.1"/>
    <property type="molecule type" value="Genomic_DNA"/>
</dbReference>
<accession>A0A9D1KK14</accession>
<proteinExistence type="predicted"/>
<sequence>MYIQEVRVRNFRVFGNDGVIFTFNKGINVVIGENNNGKSALIDAIRIAFSCSLYKKDIFFSKTDFHVNATGEKAKSAQIDIYLKEVPKNLIEIWDPVQTDCGEFHVIFTLEKTPAGTDKVKYRAWGGKCEGNPLSADTLEAVNLAYLSALRDAANEMKPSRSSKLAELLETIANKPEEKESLVEKLRTANQEILQSESLSKTKQVINENLLSIEQNLLHQKVDLGLVEPKFESIMASLRSWITPRWHFMGSDHPYYSQINELERTEEYNPFIHGQDGGLYIDIDALIEKNNELDIAVKEALLSLKKHSFEIFQNGLGYNNLLFMSAVLGDMSFEKKWNLCKFILGGGTRGAFTSSITRISSELF</sequence>
<dbReference type="PANTHER" id="PTHR43581">
    <property type="entry name" value="ATP/GTP PHOSPHATASE"/>
    <property type="match status" value="1"/>
</dbReference>
<dbReference type="InterPro" id="IPR051396">
    <property type="entry name" value="Bact_Antivir_Def_Nuclease"/>
</dbReference>
<evidence type="ECO:0000259" key="1">
    <source>
        <dbReference type="Pfam" id="PF13175"/>
    </source>
</evidence>
<dbReference type="AlphaFoldDB" id="A0A9D1KK14"/>
<dbReference type="Gene3D" id="3.40.50.300">
    <property type="entry name" value="P-loop containing nucleotide triphosphate hydrolases"/>
    <property type="match status" value="1"/>
</dbReference>
<dbReference type="PANTHER" id="PTHR43581:SF4">
    <property type="entry name" value="ATP_GTP PHOSPHATASE"/>
    <property type="match status" value="1"/>
</dbReference>
<gene>
    <name evidence="2" type="ORF">IAC39_07000</name>
</gene>
<name>A0A9D1KK14_9FIRM</name>
<reference evidence="2" key="1">
    <citation type="submission" date="2020-10" db="EMBL/GenBank/DDBJ databases">
        <authorList>
            <person name="Gilroy R."/>
        </authorList>
    </citation>
    <scope>NUCLEOTIDE SEQUENCE</scope>
    <source>
        <strain evidence="2">CHK33-4379</strain>
    </source>
</reference>
<comment type="caution">
    <text evidence="2">The sequence shown here is derived from an EMBL/GenBank/DDBJ whole genome shotgun (WGS) entry which is preliminary data.</text>
</comment>
<evidence type="ECO:0000313" key="3">
    <source>
        <dbReference type="Proteomes" id="UP000824136"/>
    </source>
</evidence>
<reference evidence="2" key="2">
    <citation type="journal article" date="2021" name="PeerJ">
        <title>Extensive microbial diversity within the chicken gut microbiome revealed by metagenomics and culture.</title>
        <authorList>
            <person name="Gilroy R."/>
            <person name="Ravi A."/>
            <person name="Getino M."/>
            <person name="Pursley I."/>
            <person name="Horton D.L."/>
            <person name="Alikhan N.F."/>
            <person name="Baker D."/>
            <person name="Gharbi K."/>
            <person name="Hall N."/>
            <person name="Watson M."/>
            <person name="Adriaenssens E.M."/>
            <person name="Foster-Nyarko E."/>
            <person name="Jarju S."/>
            <person name="Secka A."/>
            <person name="Antonio M."/>
            <person name="Oren A."/>
            <person name="Chaudhuri R.R."/>
            <person name="La Ragione R."/>
            <person name="Hildebrand F."/>
            <person name="Pallen M.J."/>
        </authorList>
    </citation>
    <scope>NUCLEOTIDE SEQUENCE</scope>
    <source>
        <strain evidence="2">CHK33-4379</strain>
    </source>
</reference>
<dbReference type="Pfam" id="PF13175">
    <property type="entry name" value="AAA_15"/>
    <property type="match status" value="1"/>
</dbReference>
<protein>
    <submittedName>
        <fullName evidence="2">AAA family ATPase</fullName>
    </submittedName>
</protein>
<dbReference type="SUPFAM" id="SSF52540">
    <property type="entry name" value="P-loop containing nucleoside triphosphate hydrolases"/>
    <property type="match status" value="1"/>
</dbReference>
<dbReference type="InterPro" id="IPR027417">
    <property type="entry name" value="P-loop_NTPase"/>
</dbReference>